<dbReference type="AlphaFoldDB" id="A0AA40D2X2"/>
<keyword evidence="2" id="KW-0812">Transmembrane</keyword>
<reference evidence="3" key="1">
    <citation type="submission" date="2023-06" db="EMBL/GenBank/DDBJ databases">
        <title>Multi-omics analyses reveal the molecular pathogenesis toolkit of Lasiodiplodia hormozganensis, a cross-kingdom pathogen.</title>
        <authorList>
            <person name="Felix C."/>
            <person name="Meneses R."/>
            <person name="Goncalves M.F.M."/>
            <person name="Tilleman L."/>
            <person name="Duarte A.S."/>
            <person name="Jorrin-Novo J.V."/>
            <person name="Van De Peer Y."/>
            <person name="Deforce D."/>
            <person name="Van Nieuwerburgh F."/>
            <person name="Esteves A.C."/>
            <person name="Alves A."/>
        </authorList>
    </citation>
    <scope>NUCLEOTIDE SEQUENCE</scope>
    <source>
        <strain evidence="3">CBS 339.90</strain>
    </source>
</reference>
<protein>
    <submittedName>
        <fullName evidence="3">Uncharacterized protein</fullName>
    </submittedName>
</protein>
<sequence>MSYYPPPPPPPPPSSFVATSGPPTTPHTTPQPPATPRTLHSSDPEVLTPPEGPYPTNSTATDGDNGDETKPGVTPNSPLPRPGSHTPQSSSLRADWLASRAPEHYHASLSSPSLLLQQQQQQQQQQRPPPPQEPGWYREWEGREREKEEKKRRVCGLRPGVFWIVILLLVLLLGGAIGGGVGGGLAASGSREAAAEEERYVAILSSLFVGPSGMMILEPFRKLALWKEASVRLQKEYFPVMKMLMFD</sequence>
<feature type="region of interest" description="Disordered" evidence="1">
    <location>
        <begin position="107"/>
        <end position="151"/>
    </location>
</feature>
<comment type="caution">
    <text evidence="3">The sequence shown here is derived from an EMBL/GenBank/DDBJ whole genome shotgun (WGS) entry which is preliminary data.</text>
</comment>
<proteinExistence type="predicted"/>
<dbReference type="Proteomes" id="UP001175001">
    <property type="component" value="Unassembled WGS sequence"/>
</dbReference>
<feature type="compositionally biased region" description="Pro residues" evidence="1">
    <location>
        <begin position="1"/>
        <end position="14"/>
    </location>
</feature>
<evidence type="ECO:0000256" key="1">
    <source>
        <dbReference type="SAM" id="MobiDB-lite"/>
    </source>
</evidence>
<keyword evidence="4" id="KW-1185">Reference proteome</keyword>
<name>A0AA40D2X2_9PEZI</name>
<feature type="compositionally biased region" description="Low complexity" evidence="1">
    <location>
        <begin position="108"/>
        <end position="126"/>
    </location>
</feature>
<organism evidence="3 4">
    <name type="scientific">Lasiodiplodia hormozganensis</name>
    <dbReference type="NCBI Taxonomy" id="869390"/>
    <lineage>
        <taxon>Eukaryota</taxon>
        <taxon>Fungi</taxon>
        <taxon>Dikarya</taxon>
        <taxon>Ascomycota</taxon>
        <taxon>Pezizomycotina</taxon>
        <taxon>Dothideomycetes</taxon>
        <taxon>Dothideomycetes incertae sedis</taxon>
        <taxon>Botryosphaeriales</taxon>
        <taxon>Botryosphaeriaceae</taxon>
        <taxon>Lasiodiplodia</taxon>
    </lineage>
</organism>
<dbReference type="EMBL" id="JAUJDW010000010">
    <property type="protein sequence ID" value="KAK0660711.1"/>
    <property type="molecule type" value="Genomic_DNA"/>
</dbReference>
<feature type="region of interest" description="Disordered" evidence="1">
    <location>
        <begin position="1"/>
        <end position="92"/>
    </location>
</feature>
<feature type="compositionally biased region" description="Pro residues" evidence="1">
    <location>
        <begin position="23"/>
        <end position="35"/>
    </location>
</feature>
<evidence type="ECO:0000313" key="4">
    <source>
        <dbReference type="Proteomes" id="UP001175001"/>
    </source>
</evidence>
<keyword evidence="2" id="KW-1133">Transmembrane helix</keyword>
<feature type="compositionally biased region" description="Basic and acidic residues" evidence="1">
    <location>
        <begin position="136"/>
        <end position="151"/>
    </location>
</feature>
<accession>A0AA40D2X2</accession>
<feature type="transmembrane region" description="Helical" evidence="2">
    <location>
        <begin position="160"/>
        <end position="187"/>
    </location>
</feature>
<gene>
    <name evidence="3" type="ORF">DIS24_g3205</name>
</gene>
<keyword evidence="2" id="KW-0472">Membrane</keyword>
<evidence type="ECO:0000256" key="2">
    <source>
        <dbReference type="SAM" id="Phobius"/>
    </source>
</evidence>
<evidence type="ECO:0000313" key="3">
    <source>
        <dbReference type="EMBL" id="KAK0660711.1"/>
    </source>
</evidence>